<dbReference type="InterPro" id="IPR006751">
    <property type="entry name" value="TAFII55_prot_cons_reg"/>
</dbReference>
<feature type="compositionally biased region" description="Acidic residues" evidence="6">
    <location>
        <begin position="483"/>
        <end position="506"/>
    </location>
</feature>
<evidence type="ECO:0000256" key="5">
    <source>
        <dbReference type="ARBA" id="ARBA00023242"/>
    </source>
</evidence>
<organism evidence="8 9">
    <name type="scientific">Niveomyces insectorum RCEF 264</name>
    <dbReference type="NCBI Taxonomy" id="1081102"/>
    <lineage>
        <taxon>Eukaryota</taxon>
        <taxon>Fungi</taxon>
        <taxon>Dikarya</taxon>
        <taxon>Ascomycota</taxon>
        <taxon>Pezizomycotina</taxon>
        <taxon>Sordariomycetes</taxon>
        <taxon>Hypocreomycetidae</taxon>
        <taxon>Hypocreales</taxon>
        <taxon>Cordycipitaceae</taxon>
        <taxon>Niveomyces</taxon>
    </lineage>
</organism>
<dbReference type="Pfam" id="PF04658">
    <property type="entry name" value="TAFII55_N"/>
    <property type="match status" value="1"/>
</dbReference>
<dbReference type="GO" id="GO:0005669">
    <property type="term" value="C:transcription factor TFIID complex"/>
    <property type="evidence" value="ECO:0007669"/>
    <property type="project" value="InterPro"/>
</dbReference>
<keyword evidence="5" id="KW-0539">Nucleus</keyword>
<feature type="domain" description="TAFII55 protein conserved region" evidence="7">
    <location>
        <begin position="191"/>
        <end position="352"/>
    </location>
</feature>
<comment type="similarity">
    <text evidence="2">Belongs to the TAF7 family.</text>
</comment>
<keyword evidence="8" id="KW-0396">Initiation factor</keyword>
<evidence type="ECO:0000313" key="8">
    <source>
        <dbReference type="EMBL" id="OAA68602.1"/>
    </source>
</evidence>
<dbReference type="PANTHER" id="PTHR12228">
    <property type="entry name" value="TRANSCRIPTION INITIATION FACTOR TFIID 55 KD SUBUNIT-RELATED"/>
    <property type="match status" value="1"/>
</dbReference>
<dbReference type="OrthoDB" id="153872at2759"/>
<evidence type="ECO:0000256" key="2">
    <source>
        <dbReference type="ARBA" id="ARBA00009368"/>
    </source>
</evidence>
<accession>A0A162JGG5</accession>
<reference evidence="8 9" key="1">
    <citation type="journal article" date="2016" name="Genome Biol. Evol.">
        <title>Divergent and convergent evolution of fungal pathogenicity.</title>
        <authorList>
            <person name="Shang Y."/>
            <person name="Xiao G."/>
            <person name="Zheng P."/>
            <person name="Cen K."/>
            <person name="Zhan S."/>
            <person name="Wang C."/>
        </authorList>
    </citation>
    <scope>NUCLEOTIDE SEQUENCE [LARGE SCALE GENOMIC DNA]</scope>
    <source>
        <strain evidence="8 9">RCEF 264</strain>
    </source>
</reference>
<feature type="compositionally biased region" description="Acidic residues" evidence="6">
    <location>
        <begin position="178"/>
        <end position="187"/>
    </location>
</feature>
<feature type="compositionally biased region" description="Polar residues" evidence="6">
    <location>
        <begin position="22"/>
        <end position="35"/>
    </location>
</feature>
<dbReference type="EMBL" id="AZHD01000001">
    <property type="protein sequence ID" value="OAA68602.1"/>
    <property type="molecule type" value="Genomic_DNA"/>
</dbReference>
<dbReference type="InterPro" id="IPR037817">
    <property type="entry name" value="TAF7"/>
</dbReference>
<protein>
    <submittedName>
        <fullName evidence="8">Transcription initiation factor tfiid subunit</fullName>
    </submittedName>
</protein>
<dbReference type="CDD" id="cd08047">
    <property type="entry name" value="TAF7"/>
    <property type="match status" value="1"/>
</dbReference>
<feature type="compositionally biased region" description="Acidic residues" evidence="6">
    <location>
        <begin position="418"/>
        <end position="445"/>
    </location>
</feature>
<proteinExistence type="inferred from homology"/>
<dbReference type="GO" id="GO:0003743">
    <property type="term" value="F:translation initiation factor activity"/>
    <property type="evidence" value="ECO:0007669"/>
    <property type="project" value="UniProtKB-KW"/>
</dbReference>
<dbReference type="Proteomes" id="UP000076874">
    <property type="component" value="Unassembled WGS sequence"/>
</dbReference>
<sequence>MSSPPPAPPKARPPVTLKVKTHSVSSKPATPSSLHAASITTGPVVATPFAMSPPPATPFGGTKIILKRSQPPTPATGPDGASYFAPAAPAVPTTPALAAPPSVTTTQKGRVSRPTAKKRARDFDGSDDEDNRTGGAAVAGPPKRPKLILKKSLKARTASIVLKQLHKEAPPRSKGEGYDSEDDDREPDPVIEEEFVLRMLPGEHCEYLRRMVDERKIGVSPKEGGADFHMRWLPGVERRALLTVMGTHFVGVLVDLPTITEGMKTWDKRNFMKSADICQMLLVFATVADEAEAKSIPLPAMVAKDFRWPHGLTPPMHDCVHRRFRKRLSKKEIKDKEAELQRLLNEDRLAVETRWELFDDGRDAAGANAGTVGGQDEYEEEGDMMEEGEEDAYGEVDEEYYGQQQQRQKQQHPGAGEADQEAASEIDDAELEAMFMEEDVEDEDASVAVVGAAGTETPAATPATQLAETPVAGKPETPAAESEASDADADGDEEEDEDDEDLDEDEVARAEQAKGVREDINELKKQLQTLDRNLTATSNALLRKRIEENRKRVLSELRLKQASIGELDEEE</sequence>
<keyword evidence="8" id="KW-0648">Protein biosynthesis</keyword>
<dbReference type="GO" id="GO:0051123">
    <property type="term" value="P:RNA polymerase II preinitiation complex assembly"/>
    <property type="evidence" value="ECO:0007669"/>
    <property type="project" value="TreeGrafter"/>
</dbReference>
<feature type="region of interest" description="Disordered" evidence="6">
    <location>
        <begin position="362"/>
        <end position="520"/>
    </location>
</feature>
<feature type="region of interest" description="Disordered" evidence="6">
    <location>
        <begin position="161"/>
        <end position="187"/>
    </location>
</feature>
<comment type="caution">
    <text evidence="8">The sequence shown here is derived from an EMBL/GenBank/DDBJ whole genome shotgun (WGS) entry which is preliminary data.</text>
</comment>
<feature type="compositionally biased region" description="Low complexity" evidence="6">
    <location>
        <begin position="85"/>
        <end position="106"/>
    </location>
</feature>
<evidence type="ECO:0000256" key="4">
    <source>
        <dbReference type="ARBA" id="ARBA00023163"/>
    </source>
</evidence>
<keyword evidence="4" id="KW-0804">Transcription</keyword>
<dbReference type="STRING" id="1081102.A0A162JGG5"/>
<feature type="region of interest" description="Disordered" evidence="6">
    <location>
        <begin position="1"/>
        <end position="35"/>
    </location>
</feature>
<feature type="compositionally biased region" description="Basic and acidic residues" evidence="6">
    <location>
        <begin position="165"/>
        <end position="177"/>
    </location>
</feature>
<dbReference type="SMART" id="SM01370">
    <property type="entry name" value="TAFII55_N"/>
    <property type="match status" value="1"/>
</dbReference>
<feature type="compositionally biased region" description="Pro residues" evidence="6">
    <location>
        <begin position="1"/>
        <end position="12"/>
    </location>
</feature>
<dbReference type="AlphaFoldDB" id="A0A162JGG5"/>
<gene>
    <name evidence="8" type="ORF">SPI_00797</name>
</gene>
<feature type="region of interest" description="Disordered" evidence="6">
    <location>
        <begin position="49"/>
        <end position="143"/>
    </location>
</feature>
<evidence type="ECO:0000256" key="3">
    <source>
        <dbReference type="ARBA" id="ARBA00023015"/>
    </source>
</evidence>
<keyword evidence="9" id="KW-1185">Reference proteome</keyword>
<evidence type="ECO:0000256" key="6">
    <source>
        <dbReference type="SAM" id="MobiDB-lite"/>
    </source>
</evidence>
<dbReference type="PANTHER" id="PTHR12228:SF0">
    <property type="entry name" value="TATA-BOX BINDING PROTEIN ASSOCIATED FACTOR 7"/>
    <property type="match status" value="1"/>
</dbReference>
<feature type="compositionally biased region" description="Acidic residues" evidence="6">
    <location>
        <begin position="376"/>
        <end position="400"/>
    </location>
</feature>
<evidence type="ECO:0000259" key="7">
    <source>
        <dbReference type="SMART" id="SM01370"/>
    </source>
</evidence>
<keyword evidence="3" id="KW-0805">Transcription regulation</keyword>
<name>A0A162JGG5_9HYPO</name>
<dbReference type="GO" id="GO:0016251">
    <property type="term" value="F:RNA polymerase II general transcription initiation factor activity"/>
    <property type="evidence" value="ECO:0007669"/>
    <property type="project" value="TreeGrafter"/>
</dbReference>
<comment type="subcellular location">
    <subcellularLocation>
        <location evidence="1">Nucleus</location>
    </subcellularLocation>
</comment>
<evidence type="ECO:0000313" key="9">
    <source>
        <dbReference type="Proteomes" id="UP000076874"/>
    </source>
</evidence>
<feature type="compositionally biased region" description="Basic and acidic residues" evidence="6">
    <location>
        <begin position="507"/>
        <end position="520"/>
    </location>
</feature>
<feature type="compositionally biased region" description="Low complexity" evidence="6">
    <location>
        <begin position="446"/>
        <end position="470"/>
    </location>
</feature>
<evidence type="ECO:0000256" key="1">
    <source>
        <dbReference type="ARBA" id="ARBA00004123"/>
    </source>
</evidence>